<protein>
    <submittedName>
        <fullName evidence="1">Uncharacterized protein</fullName>
    </submittedName>
</protein>
<dbReference type="EMBL" id="LAZR01034168">
    <property type="protein sequence ID" value="KKL46066.1"/>
    <property type="molecule type" value="Genomic_DNA"/>
</dbReference>
<accession>A0A0F9CX41</accession>
<comment type="caution">
    <text evidence="1">The sequence shown here is derived from an EMBL/GenBank/DDBJ whole genome shotgun (WGS) entry which is preliminary data.</text>
</comment>
<name>A0A0F9CX41_9ZZZZ</name>
<evidence type="ECO:0000313" key="1">
    <source>
        <dbReference type="EMBL" id="KKL46066.1"/>
    </source>
</evidence>
<organism evidence="1">
    <name type="scientific">marine sediment metagenome</name>
    <dbReference type="NCBI Taxonomy" id="412755"/>
    <lineage>
        <taxon>unclassified sequences</taxon>
        <taxon>metagenomes</taxon>
        <taxon>ecological metagenomes</taxon>
    </lineage>
</organism>
<dbReference type="AlphaFoldDB" id="A0A0F9CX41"/>
<sequence length="103" mass="12051">MTKLKTLKDLVSWCCECNCVTFDGEVCRSCGKSSPKYGEIDFEDLKQEAIKWVKNWRSEIRYLQEQSLTKDPRDLLTEIKYYEGKIDATMELNNITKEDLKNG</sequence>
<reference evidence="1" key="1">
    <citation type="journal article" date="2015" name="Nature">
        <title>Complex archaea that bridge the gap between prokaryotes and eukaryotes.</title>
        <authorList>
            <person name="Spang A."/>
            <person name="Saw J.H."/>
            <person name="Jorgensen S.L."/>
            <person name="Zaremba-Niedzwiedzka K."/>
            <person name="Martijn J."/>
            <person name="Lind A.E."/>
            <person name="van Eijk R."/>
            <person name="Schleper C."/>
            <person name="Guy L."/>
            <person name="Ettema T.J."/>
        </authorList>
    </citation>
    <scope>NUCLEOTIDE SEQUENCE</scope>
</reference>
<proteinExistence type="predicted"/>
<gene>
    <name evidence="1" type="ORF">LCGC14_2349330</name>
</gene>